<dbReference type="Gene3D" id="3.40.390.10">
    <property type="entry name" value="Collagenase (Catalytic Domain)"/>
    <property type="match status" value="1"/>
</dbReference>
<dbReference type="InterPro" id="IPR001590">
    <property type="entry name" value="Peptidase_M12B"/>
</dbReference>
<evidence type="ECO:0000313" key="3">
    <source>
        <dbReference type="Proteomes" id="UP000735302"/>
    </source>
</evidence>
<dbReference type="SUPFAM" id="SSF55486">
    <property type="entry name" value="Metalloproteases ('zincins'), catalytic domain"/>
    <property type="match status" value="1"/>
</dbReference>
<dbReference type="EMBL" id="BLXT01004421">
    <property type="protein sequence ID" value="GFO12381.1"/>
    <property type="molecule type" value="Genomic_DNA"/>
</dbReference>
<sequence length="326" mass="36613">MRLFITIVLAVNKDKVRVSCQCACGSHHQQLQQTQQYQQLYIDYNTNIIATFNTFSNSNFVQNFNTINIPNILNSRAYFGQMCSRRYSVGIVFYDMTYQVSINTAQVLGIIMGARNDPANSGYLMDSSLSTTDTNRWKFSVASRNALNAFLAKPSNSRCLKRSYGISTAPSAGVTAALANPETICRRARRSKRTYMCKTRRQGTPANPYFRFLASSSLSSGNPRDVIILPFVLRCAVRGNPLESGSCEYGDRHIHCNNYTQAKICDIHSDICCLFCQGYKKTRSSESSRNVSGVTIDRSFVTIKVINDLKIIPNEPYKQTPPPEED</sequence>
<organism evidence="2 3">
    <name type="scientific">Plakobranchus ocellatus</name>
    <dbReference type="NCBI Taxonomy" id="259542"/>
    <lineage>
        <taxon>Eukaryota</taxon>
        <taxon>Metazoa</taxon>
        <taxon>Spiralia</taxon>
        <taxon>Lophotrochozoa</taxon>
        <taxon>Mollusca</taxon>
        <taxon>Gastropoda</taxon>
        <taxon>Heterobranchia</taxon>
        <taxon>Euthyneura</taxon>
        <taxon>Panpulmonata</taxon>
        <taxon>Sacoglossa</taxon>
        <taxon>Placobranchoidea</taxon>
        <taxon>Plakobranchidae</taxon>
        <taxon>Plakobranchus</taxon>
    </lineage>
</organism>
<evidence type="ECO:0000313" key="2">
    <source>
        <dbReference type="EMBL" id="GFO12381.1"/>
    </source>
</evidence>
<dbReference type="GO" id="GO:0006508">
    <property type="term" value="P:proteolysis"/>
    <property type="evidence" value="ECO:0007669"/>
    <property type="project" value="InterPro"/>
</dbReference>
<reference evidence="2 3" key="1">
    <citation type="journal article" date="2021" name="Elife">
        <title>Chloroplast acquisition without the gene transfer in kleptoplastic sea slugs, Plakobranchus ocellatus.</title>
        <authorList>
            <person name="Maeda T."/>
            <person name="Takahashi S."/>
            <person name="Yoshida T."/>
            <person name="Shimamura S."/>
            <person name="Takaki Y."/>
            <person name="Nagai Y."/>
            <person name="Toyoda A."/>
            <person name="Suzuki Y."/>
            <person name="Arimoto A."/>
            <person name="Ishii H."/>
            <person name="Satoh N."/>
            <person name="Nishiyama T."/>
            <person name="Hasebe M."/>
            <person name="Maruyama T."/>
            <person name="Minagawa J."/>
            <person name="Obokata J."/>
            <person name="Shigenobu S."/>
        </authorList>
    </citation>
    <scope>NUCLEOTIDE SEQUENCE [LARGE SCALE GENOMIC DNA]</scope>
</reference>
<protein>
    <recommendedName>
        <fullName evidence="1">Peptidase M12B domain-containing protein</fullName>
    </recommendedName>
</protein>
<dbReference type="AlphaFoldDB" id="A0AAV4AW18"/>
<dbReference type="Pfam" id="PF01421">
    <property type="entry name" value="Reprolysin"/>
    <property type="match status" value="1"/>
</dbReference>
<dbReference type="InterPro" id="IPR024079">
    <property type="entry name" value="MetalloPept_cat_dom_sf"/>
</dbReference>
<dbReference type="Proteomes" id="UP000735302">
    <property type="component" value="Unassembled WGS sequence"/>
</dbReference>
<dbReference type="GO" id="GO:0004222">
    <property type="term" value="F:metalloendopeptidase activity"/>
    <property type="evidence" value="ECO:0007669"/>
    <property type="project" value="InterPro"/>
</dbReference>
<accession>A0AAV4AW18</accession>
<comment type="caution">
    <text evidence="2">The sequence shown here is derived from an EMBL/GenBank/DDBJ whole genome shotgun (WGS) entry which is preliminary data.</text>
</comment>
<proteinExistence type="predicted"/>
<keyword evidence="3" id="KW-1185">Reference proteome</keyword>
<evidence type="ECO:0000259" key="1">
    <source>
        <dbReference type="Pfam" id="PF01421"/>
    </source>
</evidence>
<gene>
    <name evidence="2" type="ORF">PoB_003888600</name>
</gene>
<name>A0AAV4AW18_9GAST</name>
<feature type="domain" description="Peptidase M12B" evidence="1">
    <location>
        <begin position="62"/>
        <end position="161"/>
    </location>
</feature>